<dbReference type="AlphaFoldDB" id="A0A178XUQ6"/>
<accession>A0A178XUQ6</accession>
<dbReference type="Gene3D" id="1.10.443.10">
    <property type="entry name" value="Intergrase catalytic core"/>
    <property type="match status" value="1"/>
</dbReference>
<reference evidence="2 3" key="1">
    <citation type="journal article" date="2016" name="Int. J. Syst. Evol. Microbiol.">
        <title>Ensifer glycinis sp. nov., an novel rhizobial species associated with Glycine spp.</title>
        <authorList>
            <person name="Yan H."/>
            <person name="Yan J."/>
            <person name="Sui X.H."/>
            <person name="Wang E.T."/>
            <person name="Chen W.X."/>
            <person name="Zhang X.X."/>
            <person name="Chen W.F."/>
        </authorList>
    </citation>
    <scope>NUCLEOTIDE SEQUENCE [LARGE SCALE GENOMIC DNA]</scope>
    <source>
        <strain evidence="2 3">CCBAU 23380</strain>
    </source>
</reference>
<gene>
    <name evidence="2" type="ORF">AU381_07950</name>
</gene>
<evidence type="ECO:0000313" key="2">
    <source>
        <dbReference type="EMBL" id="OAP39029.1"/>
    </source>
</evidence>
<sequence>MKNPRNVSRPVSSHVSPDDAEIISAKKRNRKLKKRSSGRYLVRSGGIYLFQIRLPKRIGGASARPVRVSLGALALQDAREIADALAVLARQAFREIDKRMAGNQASRIADLLGIDPDDTLADDDWPYDLTSLVLKGGLYDLREPAREPTPEEARGLALMKGLVRIGKEVRARQEDRPHDDMIADNAEMLAASHVAKHERPAEPVKLTERLYTSVELPQVPLPEVAPPATQKVQASAARLITSSATPAFKLDRRTVERPLSTKPRFSEIASKYLALRKSSKSGENKDIAIAETRLNLFAELIGDHPVDTYTATDLQAFIDLMKYWPAKQKPRAEHLSAREIIASNQDYRFETLARKTLEEGYMAVVKAAINSGMVEYEYKSPFAGARLAYPDTARAKIPTEPLGYHKTQKLFETGVQSGLLDNAMLPLLGFLTGRRLGLLIHLQGRDFREKYKGVWVAQTTGIVQDGGVWKRVPIKTDASASFFVLHNFLTDIGFVQWAQAQGDQFLFRGLIKLADPSKSASSYMARLFNKAGIKEARGEVFHSLRGGYISESSDQNVEKRDRKLQVGHELGDDEHDLYGFRSLTEKRAREIANLKLNPEIDFSMFRGLDFDKLAAAKRTFGRRPAAQ</sequence>
<evidence type="ECO:0000313" key="3">
    <source>
        <dbReference type="Proteomes" id="UP000094025"/>
    </source>
</evidence>
<comment type="caution">
    <text evidence="2">The sequence shown here is derived from an EMBL/GenBank/DDBJ whole genome shotgun (WGS) entry which is preliminary data.</text>
</comment>
<evidence type="ECO:0000256" key="1">
    <source>
        <dbReference type="ARBA" id="ARBA00023172"/>
    </source>
</evidence>
<dbReference type="GO" id="GO:0006310">
    <property type="term" value="P:DNA recombination"/>
    <property type="evidence" value="ECO:0007669"/>
    <property type="project" value="UniProtKB-KW"/>
</dbReference>
<organism evidence="2 3">
    <name type="scientific">Sinorhizobium glycinis</name>
    <dbReference type="NCBI Taxonomy" id="1472378"/>
    <lineage>
        <taxon>Bacteria</taxon>
        <taxon>Pseudomonadati</taxon>
        <taxon>Pseudomonadota</taxon>
        <taxon>Alphaproteobacteria</taxon>
        <taxon>Hyphomicrobiales</taxon>
        <taxon>Rhizobiaceae</taxon>
        <taxon>Sinorhizobium/Ensifer group</taxon>
        <taxon>Sinorhizobium</taxon>
    </lineage>
</organism>
<dbReference type="STRING" id="1472378.AU381_07950"/>
<dbReference type="GO" id="GO:0003677">
    <property type="term" value="F:DNA binding"/>
    <property type="evidence" value="ECO:0007669"/>
    <property type="project" value="InterPro"/>
</dbReference>
<dbReference type="InterPro" id="IPR011010">
    <property type="entry name" value="DNA_brk_join_enz"/>
</dbReference>
<dbReference type="GO" id="GO:0015074">
    <property type="term" value="P:DNA integration"/>
    <property type="evidence" value="ECO:0007669"/>
    <property type="project" value="InterPro"/>
</dbReference>
<name>A0A178XUQ6_9HYPH</name>
<keyword evidence="1" id="KW-0233">DNA recombination</keyword>
<dbReference type="SUPFAM" id="SSF56349">
    <property type="entry name" value="DNA breaking-rejoining enzymes"/>
    <property type="match status" value="1"/>
</dbReference>
<dbReference type="Proteomes" id="UP000094025">
    <property type="component" value="Unassembled WGS sequence"/>
</dbReference>
<dbReference type="EMBL" id="LPUX01000060">
    <property type="protein sequence ID" value="OAP39029.1"/>
    <property type="molecule type" value="Genomic_DNA"/>
</dbReference>
<keyword evidence="3" id="KW-1185">Reference proteome</keyword>
<evidence type="ECO:0008006" key="4">
    <source>
        <dbReference type="Google" id="ProtNLM"/>
    </source>
</evidence>
<proteinExistence type="predicted"/>
<dbReference type="InterPro" id="IPR013762">
    <property type="entry name" value="Integrase-like_cat_sf"/>
</dbReference>
<protein>
    <recommendedName>
        <fullName evidence="4">Integrase</fullName>
    </recommendedName>
</protein>